<evidence type="ECO:0000313" key="3">
    <source>
        <dbReference type="Proteomes" id="UP001499884"/>
    </source>
</evidence>
<dbReference type="EMBL" id="BAABEP010000029">
    <property type="protein sequence ID" value="GAA3739045.1"/>
    <property type="molecule type" value="Genomic_DNA"/>
</dbReference>
<feature type="compositionally biased region" description="Pro residues" evidence="1">
    <location>
        <begin position="84"/>
        <end position="96"/>
    </location>
</feature>
<dbReference type="Proteomes" id="UP001499884">
    <property type="component" value="Unassembled WGS sequence"/>
</dbReference>
<evidence type="ECO:0000313" key="2">
    <source>
        <dbReference type="EMBL" id="GAA3739045.1"/>
    </source>
</evidence>
<organism evidence="2 3">
    <name type="scientific">Streptomyces tremellae</name>
    <dbReference type="NCBI Taxonomy" id="1124239"/>
    <lineage>
        <taxon>Bacteria</taxon>
        <taxon>Bacillati</taxon>
        <taxon>Actinomycetota</taxon>
        <taxon>Actinomycetes</taxon>
        <taxon>Kitasatosporales</taxon>
        <taxon>Streptomycetaceae</taxon>
        <taxon>Streptomyces</taxon>
    </lineage>
</organism>
<dbReference type="RefSeq" id="WP_345649226.1">
    <property type="nucleotide sequence ID" value="NZ_BAABEP010000029.1"/>
</dbReference>
<name>A0ABP7FGQ2_9ACTN</name>
<protein>
    <recommendedName>
        <fullName evidence="4">Nucleopolyhedrovirus P10 family protein</fullName>
    </recommendedName>
</protein>
<feature type="compositionally biased region" description="Basic and acidic residues" evidence="1">
    <location>
        <begin position="145"/>
        <end position="155"/>
    </location>
</feature>
<evidence type="ECO:0008006" key="4">
    <source>
        <dbReference type="Google" id="ProtNLM"/>
    </source>
</evidence>
<accession>A0ABP7FGQ2</accession>
<feature type="region of interest" description="Disordered" evidence="1">
    <location>
        <begin position="67"/>
        <end position="96"/>
    </location>
</feature>
<comment type="caution">
    <text evidence="2">The sequence shown here is derived from an EMBL/GenBank/DDBJ whole genome shotgun (WGS) entry which is preliminary data.</text>
</comment>
<keyword evidence="3" id="KW-1185">Reference proteome</keyword>
<evidence type="ECO:0000256" key="1">
    <source>
        <dbReference type="SAM" id="MobiDB-lite"/>
    </source>
</evidence>
<reference evidence="3" key="1">
    <citation type="journal article" date="2019" name="Int. J. Syst. Evol. Microbiol.">
        <title>The Global Catalogue of Microorganisms (GCM) 10K type strain sequencing project: providing services to taxonomists for standard genome sequencing and annotation.</title>
        <authorList>
            <consortium name="The Broad Institute Genomics Platform"/>
            <consortium name="The Broad Institute Genome Sequencing Center for Infectious Disease"/>
            <person name="Wu L."/>
            <person name="Ma J."/>
        </authorList>
    </citation>
    <scope>NUCLEOTIDE SEQUENCE [LARGE SCALE GENOMIC DNA]</scope>
    <source>
        <strain evidence="3">JCM 30846</strain>
    </source>
</reference>
<gene>
    <name evidence="2" type="ORF">GCM10023082_40240</name>
</gene>
<proteinExistence type="predicted"/>
<feature type="region of interest" description="Disordered" evidence="1">
    <location>
        <begin position="145"/>
        <end position="184"/>
    </location>
</feature>
<sequence>MTTAHDTHGSEGWQAGVRRRLGLGRLLPLGSAEDGAWLAERAAAGALRAAGERAMAGAAVLGRLRVGPAEPGASGEEATDDEPGPPPPPSALPPGPLAVEAEFEAGRDEPLPAVAQRLREALSTCAHEALGLRVTRVDLRVTALRDGDEGDDKGTDTAPGTAAAEKPDPVDPDEVPGVTDVPGVARPTRVLGRAVTESPEGDLRVELATAAGHRPLDVARAVRMALAAQRPGTRSVAVVVTEVGC</sequence>
<feature type="compositionally biased region" description="Low complexity" evidence="1">
    <location>
        <begin position="175"/>
        <end position="184"/>
    </location>
</feature>